<organism evidence="2">
    <name type="scientific">freshwater metagenome</name>
    <dbReference type="NCBI Taxonomy" id="449393"/>
    <lineage>
        <taxon>unclassified sequences</taxon>
        <taxon>metagenomes</taxon>
        <taxon>ecological metagenomes</taxon>
    </lineage>
</organism>
<reference evidence="2" key="1">
    <citation type="submission" date="2020-05" db="EMBL/GenBank/DDBJ databases">
        <authorList>
            <person name="Chiriac C."/>
            <person name="Salcher M."/>
            <person name="Ghai R."/>
            <person name="Kavagutti S V."/>
        </authorList>
    </citation>
    <scope>NUCLEOTIDE SEQUENCE</scope>
</reference>
<sequence length="249" mass="27179">MRILLVSDLHDALPQFDWVVEAAGDSDLVVLAGDHLDIASHVALGTQSFVIGNDVTLLRAKAQVIISSGNHDLTGPDEHGENAALWIDGVRADGVWTDGDSVELDDTLVTVCPWWDGPIGRERVAAHLARDAARRPARWIWVYHWPPVDSTTSWTGSRHYGDPDLAGWIAEFAPDMVLAGHVHGPPFKPDGSWVDRIGTTWVFNPGNQRGPVPTFVDIDLDTNEATWVSQMGIERADLTAATAPARTLF</sequence>
<evidence type="ECO:0000259" key="1">
    <source>
        <dbReference type="Pfam" id="PF00149"/>
    </source>
</evidence>
<evidence type="ECO:0000313" key="2">
    <source>
        <dbReference type="EMBL" id="CAB4543000.1"/>
    </source>
</evidence>
<dbReference type="GO" id="GO:0016787">
    <property type="term" value="F:hydrolase activity"/>
    <property type="evidence" value="ECO:0007669"/>
    <property type="project" value="InterPro"/>
</dbReference>
<gene>
    <name evidence="2" type="ORF">UFOPK1493_00445</name>
</gene>
<proteinExistence type="predicted"/>
<accession>A0A6J6BUV8</accession>
<feature type="domain" description="Calcineurin-like phosphoesterase" evidence="1">
    <location>
        <begin position="1"/>
        <end position="185"/>
    </location>
</feature>
<dbReference type="InterPro" id="IPR004843">
    <property type="entry name" value="Calcineurin-like_PHP"/>
</dbReference>
<name>A0A6J6BUV8_9ZZZZ</name>
<dbReference type="AlphaFoldDB" id="A0A6J6BUV8"/>
<dbReference type="SUPFAM" id="SSF56300">
    <property type="entry name" value="Metallo-dependent phosphatases"/>
    <property type="match status" value="1"/>
</dbReference>
<dbReference type="EMBL" id="CAEZSR010000008">
    <property type="protein sequence ID" value="CAB4543000.1"/>
    <property type="molecule type" value="Genomic_DNA"/>
</dbReference>
<dbReference type="Gene3D" id="3.60.21.10">
    <property type="match status" value="2"/>
</dbReference>
<protein>
    <submittedName>
        <fullName evidence="2">Unannotated protein</fullName>
    </submittedName>
</protein>
<dbReference type="Pfam" id="PF00149">
    <property type="entry name" value="Metallophos"/>
    <property type="match status" value="1"/>
</dbReference>
<dbReference type="InterPro" id="IPR029052">
    <property type="entry name" value="Metallo-depent_PP-like"/>
</dbReference>